<comment type="caution">
    <text evidence="2">The sequence shown here is derived from an EMBL/GenBank/DDBJ whole genome shotgun (WGS) entry which is preliminary data.</text>
</comment>
<accession>A0ABN2Z1G9</accession>
<proteinExistence type="predicted"/>
<dbReference type="InterPro" id="IPR001387">
    <property type="entry name" value="Cro/C1-type_HTH"/>
</dbReference>
<dbReference type="InterPro" id="IPR010982">
    <property type="entry name" value="Lambda_DNA-bd_dom_sf"/>
</dbReference>
<gene>
    <name evidence="2" type="ORF">GCM10009760_13800</name>
</gene>
<dbReference type="SUPFAM" id="SSF47413">
    <property type="entry name" value="lambda repressor-like DNA-binding domains"/>
    <property type="match status" value="1"/>
</dbReference>
<dbReference type="CDD" id="cd00093">
    <property type="entry name" value="HTH_XRE"/>
    <property type="match status" value="1"/>
</dbReference>
<name>A0ABN2Z1G9_9ACTN</name>
<dbReference type="Pfam" id="PF19054">
    <property type="entry name" value="DUF5753"/>
    <property type="match status" value="1"/>
</dbReference>
<dbReference type="InterPro" id="IPR043917">
    <property type="entry name" value="DUF5753"/>
</dbReference>
<dbReference type="RefSeq" id="WP_344461811.1">
    <property type="nucleotide sequence ID" value="NZ_BAAANT010000005.1"/>
</dbReference>
<dbReference type="EMBL" id="BAAANT010000005">
    <property type="protein sequence ID" value="GAA2135347.1"/>
    <property type="molecule type" value="Genomic_DNA"/>
</dbReference>
<sequence length="282" mass="30652">MPTSPSSSAQEARLALAARLREIMLDAGLQGQELAALCGWNSAKTSRIINARTAPSDSDIRAWCAVCGAGDQVEDLIAANRAVDSMYVEWRRLTRTGLRRLQESAVPLYERTRLFRAYSSRVVPGVLQTEAYATALLTTVADFRRTPNDVAEAVAARLARSHVIREGNHRFAIVVEESVLRYQLGDAETMAGQLGHLLAVMSLPSVSLGIIPFAATRHMWPVETFNIFDAEQAAVELLAAQVTVTSPSEVTLYVQAFARYAELAVHGTRARSLITAAIDALG</sequence>
<keyword evidence="3" id="KW-1185">Reference proteome</keyword>
<evidence type="ECO:0000259" key="1">
    <source>
        <dbReference type="Pfam" id="PF19054"/>
    </source>
</evidence>
<evidence type="ECO:0000313" key="3">
    <source>
        <dbReference type="Proteomes" id="UP001422759"/>
    </source>
</evidence>
<dbReference type="Proteomes" id="UP001422759">
    <property type="component" value="Unassembled WGS sequence"/>
</dbReference>
<organism evidence="2 3">
    <name type="scientific">Kitasatospora kazusensis</name>
    <dbReference type="NCBI Taxonomy" id="407974"/>
    <lineage>
        <taxon>Bacteria</taxon>
        <taxon>Bacillati</taxon>
        <taxon>Actinomycetota</taxon>
        <taxon>Actinomycetes</taxon>
        <taxon>Kitasatosporales</taxon>
        <taxon>Streptomycetaceae</taxon>
        <taxon>Kitasatospora</taxon>
    </lineage>
</organism>
<dbReference type="Gene3D" id="1.10.260.40">
    <property type="entry name" value="lambda repressor-like DNA-binding domains"/>
    <property type="match status" value="1"/>
</dbReference>
<protein>
    <submittedName>
        <fullName evidence="2">Helix-turn-helix transcriptional regulator</fullName>
    </submittedName>
</protein>
<reference evidence="2 3" key="1">
    <citation type="journal article" date="2019" name="Int. J. Syst. Evol. Microbiol.">
        <title>The Global Catalogue of Microorganisms (GCM) 10K type strain sequencing project: providing services to taxonomists for standard genome sequencing and annotation.</title>
        <authorList>
            <consortium name="The Broad Institute Genomics Platform"/>
            <consortium name="The Broad Institute Genome Sequencing Center for Infectious Disease"/>
            <person name="Wu L."/>
            <person name="Ma J."/>
        </authorList>
    </citation>
    <scope>NUCLEOTIDE SEQUENCE [LARGE SCALE GENOMIC DNA]</scope>
    <source>
        <strain evidence="2 3">JCM 14560</strain>
    </source>
</reference>
<dbReference type="Pfam" id="PF13560">
    <property type="entry name" value="HTH_31"/>
    <property type="match status" value="1"/>
</dbReference>
<evidence type="ECO:0000313" key="2">
    <source>
        <dbReference type="EMBL" id="GAA2135347.1"/>
    </source>
</evidence>
<feature type="domain" description="DUF5753" evidence="1">
    <location>
        <begin position="113"/>
        <end position="275"/>
    </location>
</feature>